<dbReference type="Proteomes" id="UP000708347">
    <property type="component" value="Unassembled WGS sequence"/>
</dbReference>
<accession>A0ABX2K1W3</accession>
<dbReference type="EMBL" id="VBSB01000010">
    <property type="protein sequence ID" value="NTY61048.1"/>
    <property type="molecule type" value="Genomic_DNA"/>
</dbReference>
<evidence type="ECO:0000313" key="5">
    <source>
        <dbReference type="Proteomes" id="UP000708347"/>
    </source>
</evidence>
<evidence type="ECO:0000256" key="1">
    <source>
        <dbReference type="ARBA" id="ARBA00004613"/>
    </source>
</evidence>
<feature type="transmembrane region" description="Helical" evidence="3">
    <location>
        <begin position="6"/>
        <end position="26"/>
    </location>
</feature>
<sequence length="451" mass="48620">MSLTHGWVLIATQVLAFAVLIAAIGIRSRRWYLIWLSVSLLAGVACAAFVFWFINDQGLSQDSPPVTFWIWIVAVGVSAVVLIAGWRSAGWPRRSAALISAPLCLLCAALAINAWVAYFPTVQTVWDRATGNEPDRWIDISTLADMQRNGVIPTQGVVVKITTPDTASGFSHRQEYVYLPPAWFKSTPPPPLPAVMMFSGEFGRPDDWLRSTVLLNTLDDFTARHGGNGPVLVFPDAGGQFSNDTECVNGTRGNAADHLTKDFVPFVVSKFGVSSNPANWGIAGWSSGGTCALMLAVMHPELFSTIVDIDGQFGPNAGTREQTLARLFDGDLDAWKAFDPRSVIIQHGRYDGMALWFGASSNTQPEYREGQPTDPSPTVSADWGTDSVDQGVIAHSTCELVSQYGIDCAVVPIHGSHDLVSAGHAFTDALPWLAARIGTPGVRPIPMPGAK</sequence>
<keyword evidence="5" id="KW-1185">Reference proteome</keyword>
<evidence type="ECO:0000313" key="4">
    <source>
        <dbReference type="EMBL" id="NTY61048.1"/>
    </source>
</evidence>
<keyword evidence="3" id="KW-0472">Membrane</keyword>
<comment type="caution">
    <text evidence="4">The sequence shown here is derived from an EMBL/GenBank/DDBJ whole genome shotgun (WGS) entry which is preliminary data.</text>
</comment>
<feature type="transmembrane region" description="Helical" evidence="3">
    <location>
        <begin position="98"/>
        <end position="118"/>
    </location>
</feature>
<dbReference type="InterPro" id="IPR000801">
    <property type="entry name" value="Esterase-like"/>
</dbReference>
<keyword evidence="3" id="KW-0812">Transmembrane</keyword>
<dbReference type="Gene3D" id="3.40.50.1820">
    <property type="entry name" value="alpha/beta hydrolase"/>
    <property type="match status" value="1"/>
</dbReference>
<dbReference type="InterPro" id="IPR050583">
    <property type="entry name" value="Mycobacterial_A85_antigen"/>
</dbReference>
<organism evidence="4 5">
    <name type="scientific">Mycolicibacterium sphagni</name>
    <dbReference type="NCBI Taxonomy" id="1786"/>
    <lineage>
        <taxon>Bacteria</taxon>
        <taxon>Bacillati</taxon>
        <taxon>Actinomycetota</taxon>
        <taxon>Actinomycetes</taxon>
        <taxon>Mycobacteriales</taxon>
        <taxon>Mycobacteriaceae</taxon>
        <taxon>Mycolicibacterium</taxon>
    </lineage>
</organism>
<keyword evidence="2" id="KW-0964">Secreted</keyword>
<dbReference type="PANTHER" id="PTHR48098">
    <property type="entry name" value="ENTEROCHELIN ESTERASE-RELATED"/>
    <property type="match status" value="1"/>
</dbReference>
<dbReference type="Pfam" id="PF00756">
    <property type="entry name" value="Esterase"/>
    <property type="match status" value="1"/>
</dbReference>
<gene>
    <name evidence="4" type="ORF">FEG63_15995</name>
</gene>
<comment type="subcellular location">
    <subcellularLocation>
        <location evidence="1">Secreted</location>
    </subcellularLocation>
</comment>
<dbReference type="InterPro" id="IPR029058">
    <property type="entry name" value="AB_hydrolase_fold"/>
</dbReference>
<feature type="transmembrane region" description="Helical" evidence="3">
    <location>
        <begin position="66"/>
        <end position="86"/>
    </location>
</feature>
<proteinExistence type="predicted"/>
<feature type="transmembrane region" description="Helical" evidence="3">
    <location>
        <begin position="33"/>
        <end position="54"/>
    </location>
</feature>
<dbReference type="SUPFAM" id="SSF53474">
    <property type="entry name" value="alpha/beta-Hydrolases"/>
    <property type="match status" value="1"/>
</dbReference>
<evidence type="ECO:0000256" key="2">
    <source>
        <dbReference type="ARBA" id="ARBA00022525"/>
    </source>
</evidence>
<name>A0ABX2K1W3_9MYCO</name>
<dbReference type="PANTHER" id="PTHR48098:SF1">
    <property type="entry name" value="DIACYLGLYCEROL ACYLTRANSFERASE_MYCOLYLTRANSFERASE AG85A"/>
    <property type="match status" value="1"/>
</dbReference>
<dbReference type="RefSeq" id="WP_174398853.1">
    <property type="nucleotide sequence ID" value="NZ_VBSB01000010.1"/>
</dbReference>
<keyword evidence="3" id="KW-1133">Transmembrane helix</keyword>
<protein>
    <submittedName>
        <fullName evidence="4">Esterase family protein</fullName>
    </submittedName>
</protein>
<reference evidence="4 5" key="1">
    <citation type="submission" date="2019-05" db="EMBL/GenBank/DDBJ databases">
        <title>Mycolicibacterium sphagni ENV482 genome assembly.</title>
        <authorList>
            <person name="Chen W."/>
            <person name="Faulkner N.W."/>
            <person name="Hyman M.R."/>
        </authorList>
    </citation>
    <scope>NUCLEOTIDE SEQUENCE [LARGE SCALE GENOMIC DNA]</scope>
    <source>
        <strain evidence="4 5">ENV482</strain>
    </source>
</reference>
<evidence type="ECO:0000256" key="3">
    <source>
        <dbReference type="SAM" id="Phobius"/>
    </source>
</evidence>